<comment type="caution">
    <text evidence="1">The sequence shown here is derived from an EMBL/GenBank/DDBJ whole genome shotgun (WGS) entry which is preliminary data.</text>
</comment>
<evidence type="ECO:0000313" key="2">
    <source>
        <dbReference type="Proteomes" id="UP000198647"/>
    </source>
</evidence>
<evidence type="ECO:0000313" key="1">
    <source>
        <dbReference type="EMBL" id="SDX62856.1"/>
    </source>
</evidence>
<sequence>MAIYLTIKDEEIEGKGSFKAVYHADEHYSIKDEKGNKQAEGIAVIYEGILRKDPVALVHLWDCLLAGKNKRPNKATIEDALAEASNEGEDFEPLFQDGVQILEGSGFFKEKVTEMWNQMEQAKEFMKDEDKAMVDMQYKQLNEARKGLNRQKK</sequence>
<dbReference type="EMBL" id="FNOS01000002">
    <property type="protein sequence ID" value="SDX62856.1"/>
    <property type="molecule type" value="Genomic_DNA"/>
</dbReference>
<organism evidence="1 2">
    <name type="scientific">Salimicrobium album</name>
    <dbReference type="NCBI Taxonomy" id="50717"/>
    <lineage>
        <taxon>Bacteria</taxon>
        <taxon>Bacillati</taxon>
        <taxon>Bacillota</taxon>
        <taxon>Bacilli</taxon>
        <taxon>Bacillales</taxon>
        <taxon>Bacillaceae</taxon>
        <taxon>Salimicrobium</taxon>
    </lineage>
</organism>
<keyword evidence="2" id="KW-1185">Reference proteome</keyword>
<proteinExistence type="predicted"/>
<gene>
    <name evidence="1" type="ORF">SAMN04488081_0874</name>
</gene>
<dbReference type="Pfam" id="PF12363">
    <property type="entry name" value="Phage_TAC_12"/>
    <property type="match status" value="1"/>
</dbReference>
<dbReference type="Proteomes" id="UP000198647">
    <property type="component" value="Unassembled WGS sequence"/>
</dbReference>
<name>A0A1H3D927_9BACI</name>
<accession>A0A1H3D927</accession>
<dbReference type="RefSeq" id="WP_093105869.1">
    <property type="nucleotide sequence ID" value="NZ_FNOS01000002.1"/>
</dbReference>
<protein>
    <submittedName>
        <fullName evidence="1">Phage tail assembly chaperone protein, TAC</fullName>
    </submittedName>
</protein>
<dbReference type="InterPro" id="IPR024410">
    <property type="entry name" value="Phage_TAC_12"/>
</dbReference>
<reference evidence="1 2" key="1">
    <citation type="submission" date="2016-10" db="EMBL/GenBank/DDBJ databases">
        <authorList>
            <person name="Varghese N."/>
            <person name="Submissions S."/>
        </authorList>
    </citation>
    <scope>NUCLEOTIDE SEQUENCE [LARGE SCALE GENOMIC DNA]</scope>
    <source>
        <strain evidence="1 2">DSM 20748</strain>
    </source>
</reference>